<dbReference type="InterPro" id="IPR003141">
    <property type="entry name" value="Pol/His_phosphatase_N"/>
</dbReference>
<dbReference type="NCBIfam" id="TIGR00573">
    <property type="entry name" value="dnaq"/>
    <property type="match status" value="1"/>
</dbReference>
<feature type="domain" description="Exonuclease" evidence="12">
    <location>
        <begin position="569"/>
        <end position="740"/>
    </location>
</feature>
<dbReference type="Pfam" id="PF02811">
    <property type="entry name" value="PHP"/>
    <property type="match status" value="2"/>
</dbReference>
<evidence type="ECO:0000259" key="13">
    <source>
        <dbReference type="SMART" id="SM00481"/>
    </source>
</evidence>
<evidence type="ECO:0000256" key="9">
    <source>
        <dbReference type="ARBA" id="ARBA00022932"/>
    </source>
</evidence>
<keyword evidence="2 11" id="KW-0963">Cytoplasm</keyword>
<evidence type="ECO:0000256" key="11">
    <source>
        <dbReference type="HAMAP-Rule" id="MF_00356"/>
    </source>
</evidence>
<keyword evidence="8 11" id="KW-0269">Exonuclease</keyword>
<dbReference type="Pfam" id="PF00929">
    <property type="entry name" value="RNase_T"/>
    <property type="match status" value="1"/>
</dbReference>
<dbReference type="InterPro" id="IPR006054">
    <property type="entry name" value="DnaQ"/>
</dbReference>
<dbReference type="GO" id="GO:0003887">
    <property type="term" value="F:DNA-directed DNA polymerase activity"/>
    <property type="evidence" value="ECO:0007669"/>
    <property type="project" value="UniProtKB-EC"/>
</dbReference>
<evidence type="ECO:0000256" key="1">
    <source>
        <dbReference type="ARBA" id="ARBA00003452"/>
    </source>
</evidence>
<dbReference type="EC" id="2.7.7.7" evidence="11"/>
<dbReference type="CDD" id="cd07435">
    <property type="entry name" value="PHP_PolIIIA_POLC"/>
    <property type="match status" value="1"/>
</dbReference>
<evidence type="ECO:0000256" key="7">
    <source>
        <dbReference type="ARBA" id="ARBA00022801"/>
    </source>
</evidence>
<dbReference type="InterPro" id="IPR004805">
    <property type="entry name" value="DnaE2/DnaE/PolC"/>
</dbReference>
<evidence type="ECO:0000256" key="10">
    <source>
        <dbReference type="ARBA" id="ARBA00049244"/>
    </source>
</evidence>
<proteinExistence type="inferred from homology"/>
<dbReference type="InterPro" id="IPR036397">
    <property type="entry name" value="RNaseH_sf"/>
</dbReference>
<dbReference type="Pfam" id="PF17657">
    <property type="entry name" value="DNA_pol3_finger"/>
    <property type="match status" value="1"/>
</dbReference>
<dbReference type="RefSeq" id="WP_138108099.1">
    <property type="nucleotide sequence ID" value="NZ_VBRA02000009.1"/>
</dbReference>
<dbReference type="SMART" id="SM00481">
    <property type="entry name" value="POLIIIAc"/>
    <property type="match status" value="1"/>
</dbReference>
<gene>
    <name evidence="11 14" type="primary">polC</name>
    <name evidence="14" type="ORF">FEF22_001900</name>
</gene>
<organism evidence="14 15">
    <name type="scientific">Texas Phoenix palm phytoplasma</name>
    <dbReference type="NCBI Taxonomy" id="176709"/>
    <lineage>
        <taxon>Bacteria</taxon>
        <taxon>Bacillati</taxon>
        <taxon>Mycoplasmatota</taxon>
        <taxon>Mollicutes</taxon>
        <taxon>Acholeplasmatales</taxon>
        <taxon>Acholeplasmataceae</taxon>
        <taxon>Candidatus Phytoplasma</taxon>
        <taxon>16SrIV (Coconut lethal yellows group)</taxon>
    </lineage>
</organism>
<dbReference type="InterPro" id="IPR006308">
    <property type="entry name" value="Pol_III_a_PolC-type_gram_pos"/>
</dbReference>
<dbReference type="InterPro" id="IPR013520">
    <property type="entry name" value="Ribonucl_H"/>
</dbReference>
<evidence type="ECO:0000256" key="5">
    <source>
        <dbReference type="ARBA" id="ARBA00022705"/>
    </source>
</evidence>
<feature type="domain" description="Polymerase/histidinol phosphatase N-terminal" evidence="13">
    <location>
        <begin position="478"/>
        <end position="545"/>
    </location>
</feature>
<dbReference type="Pfam" id="PF07733">
    <property type="entry name" value="DNA_pol3_alpha"/>
    <property type="match status" value="2"/>
</dbReference>
<dbReference type="Pfam" id="PF14579">
    <property type="entry name" value="HHH_6"/>
    <property type="match status" value="1"/>
</dbReference>
<dbReference type="PANTHER" id="PTHR32294:SF5">
    <property type="entry name" value="DNA POLYMERASE III POLC-TYPE"/>
    <property type="match status" value="1"/>
</dbReference>
<dbReference type="NCBIfam" id="TIGR01405">
    <property type="entry name" value="polC_Gram_pos"/>
    <property type="match status" value="1"/>
</dbReference>
<dbReference type="HAMAP" id="MF_00356">
    <property type="entry name" value="DNApol_PolC"/>
    <property type="match status" value="1"/>
</dbReference>
<evidence type="ECO:0000256" key="8">
    <source>
        <dbReference type="ARBA" id="ARBA00022839"/>
    </source>
</evidence>
<keyword evidence="4 11" id="KW-0548">Nucleotidyltransferase</keyword>
<protein>
    <recommendedName>
        <fullName evidence="11">DNA polymerase III PolC-type</fullName>
        <shortName evidence="11">PolIII</shortName>
        <ecNumber evidence="11">2.7.7.7</ecNumber>
    </recommendedName>
</protein>
<dbReference type="InterPro" id="IPR012337">
    <property type="entry name" value="RNaseH-like_sf"/>
</dbReference>
<dbReference type="InterPro" id="IPR044923">
    <property type="entry name" value="PolC_middle_finger_sf"/>
</dbReference>
<dbReference type="SUPFAM" id="SSF53098">
    <property type="entry name" value="Ribonuclease H-like"/>
    <property type="match status" value="1"/>
</dbReference>
<evidence type="ECO:0000259" key="12">
    <source>
        <dbReference type="SMART" id="SM00479"/>
    </source>
</evidence>
<sequence length="1654" mass="195466">MFIPLDRKENKEKLIHNSYKDKISLFEKYLNNNIDNSFSFVFKKVKIKVLEKTWNLYFFTNPIKSDIIKSMDNFEKKVNEFIEKKSKKIIKNLKTNIFFELNSISNLEKEVFLELLYRILKKRNKDLTLFNFLKNRIIFFNFEMKICEFKSIELFVFEYLPKKYFEEKIYLFLDEITKLFLHEYSVFFNFKILIRKNNFISSNNYLNFDNIDNININDETLIWNEKFYFILDLIIKQKKENKIFEIFKYKIDYVDFELKICEFFCDCDLIKYFVLPDYYVLNKIKKILKELQVILKEKYGVLFKFKIKDIKEIKDIEKTQNMNKVNIKEIINKENNKIEYIDFNSIPITNDKIKEFRKKYSYFKIKGYIQQKEEYVVAKGRSILFSFYLLEPLEKKDSILYRKFFLAEEENLIHIRKNLKEGILVEIDSFVDKYEKNQEFYFSFNFDKKNSSYKPYKIINSVPFQLKRMDNYKGKKRIEFHLHTKMSNLDAVTSAKDYIDTAIRWQHEAIAFTDHDGIYVYPEIYKHTKNKNIKPILGLEINFNEEKPVFITNQEDYPYFSDFNLKKNSYVVFDLETTGLSKNIDKIIELSAVKIENGKITDECFNQLINPEIDLSQKIIDLTGIQNDDLKNKPTIEKVFPKFLEFIEGYTLVAHNAFFDIGFLEEVSKKLNFNFNATPVIDTLNLARKHFNSVLKFFNLQKISKFFKIKNPLEGKSHRALFDSYSTGLIFLEMIKQLEEQNILTFYDLKGSLPFIIEQSYHVNILVKNQIGYKNLFSLLSDSLTKDFYKKPIVMKSNFVKNREGLLIGSGCFDGKVFNTALYQNDKDLSNVISFYDYIEVQPINAYKHIIFELSGNNKEYKIKIIQDTIMKIIKEAKRQNKIVIATGDVHYLSSYDKIYREVYINAKLIGGGLHRLSNYNHDNLPDNYFLTTQEMLDSFSFIEDEQLRQDLVINNTHLLNEKIEKINILPEKLFFLKDNAFSNNLNVPSIKKEIEFLIKEKTKSIYGEHMHPLVEKRIFFEFEKIIDKSNNSKSNPSIAPIYYLTYLLVKKSIEDGFPVGSRGSIGSSLIANILEITEVNPLKPHYRCSQCQYTVFPQMSEEEKKEKKYQNYINSKNIDKNDYNSIKGIFSGYDLPDMNCPFCFKKFIKDGQDIPFETFLGFEGNKTPDIDLNFSGNYQSKAHGYIKELLGSDYVFRAGTIQTVAKRNAFGYIKGFIKDKNLEDKIRFCEINRRTHFLEGVKRSTGQHPGGIVVVPNENSIFEITPVQFPANDITSSWKTTHFDYHSFENNLFKMDILGHDDPMLIKFFMDYVHKNPEKFPFNRYQDIPTDDPKVYRIFSQTVKNISSLAIPEFGTKFVIDILKNIYKKEKKDFNFATLVKVSGLSHGTDVWIKNAQDVLKKQGDFENNTADKNISFDDIICCRDDIMNTLINRNVEKLKSFEIMEFVRKGKQHSNPKEWTFLVKEIENKVEEWYIKSLSKIKYLFPKAHAAAYVLMAVRIAWFKVNFPLLFYSGFFSTRVEQFDYELMITNDIEKINSKLSSLNKKNITAKEQNIFNTLLNASEMISRKFKFLPIDLNKSDAYNFIIEGDKCLIMPFISIDGLGKVLAENIVKEREKKLFTQKDFLARIKINKTILKKLKEEFKIIEKLPKE</sequence>
<dbReference type="SMART" id="SM00479">
    <property type="entry name" value="EXOIII"/>
    <property type="match status" value="1"/>
</dbReference>
<keyword evidence="3 11" id="KW-0808">Transferase</keyword>
<comment type="similarity">
    <text evidence="11">Belongs to the DNA polymerase type-C family. PolC subfamily.</text>
</comment>
<comment type="subcellular location">
    <subcellularLocation>
        <location evidence="11">Cytoplasm</location>
    </subcellularLocation>
</comment>
<keyword evidence="15" id="KW-1185">Reference proteome</keyword>
<evidence type="ECO:0000256" key="6">
    <source>
        <dbReference type="ARBA" id="ARBA00022722"/>
    </source>
</evidence>
<comment type="catalytic activity">
    <reaction evidence="10 11">
        <text>DNA(n) + a 2'-deoxyribonucleoside 5'-triphosphate = DNA(n+1) + diphosphate</text>
        <dbReference type="Rhea" id="RHEA:22508"/>
        <dbReference type="Rhea" id="RHEA-COMP:17339"/>
        <dbReference type="Rhea" id="RHEA-COMP:17340"/>
        <dbReference type="ChEBI" id="CHEBI:33019"/>
        <dbReference type="ChEBI" id="CHEBI:61560"/>
        <dbReference type="ChEBI" id="CHEBI:173112"/>
        <dbReference type="EC" id="2.7.7.7"/>
    </reaction>
</comment>
<keyword evidence="9 11" id="KW-0239">DNA-directed DNA polymerase</keyword>
<dbReference type="InterPro" id="IPR004013">
    <property type="entry name" value="PHP_dom"/>
</dbReference>
<keyword evidence="5 11" id="KW-0235">DNA replication</keyword>
<keyword evidence="7 11" id="KW-0378">Hydrolase</keyword>
<dbReference type="Gene3D" id="3.20.20.140">
    <property type="entry name" value="Metal-dependent hydrolases"/>
    <property type="match status" value="2"/>
</dbReference>
<comment type="caution">
    <text evidence="14">The sequence shown here is derived from an EMBL/GenBank/DDBJ whole genome shotgun (WGS) entry which is preliminary data.</text>
</comment>
<evidence type="ECO:0000256" key="2">
    <source>
        <dbReference type="ARBA" id="ARBA00022490"/>
    </source>
</evidence>
<dbReference type="Gene3D" id="1.10.150.870">
    <property type="match status" value="1"/>
</dbReference>
<evidence type="ECO:0000313" key="15">
    <source>
        <dbReference type="Proteomes" id="UP001192346"/>
    </source>
</evidence>
<comment type="function">
    <text evidence="1 11">Required for replicative DNA synthesis. This DNA polymerase also exhibits 3' to 5' exonuclease activity.</text>
</comment>
<dbReference type="EMBL" id="VBRA02000009">
    <property type="protein sequence ID" value="MBP3059528.1"/>
    <property type="molecule type" value="Genomic_DNA"/>
</dbReference>
<evidence type="ECO:0000256" key="4">
    <source>
        <dbReference type="ARBA" id="ARBA00022695"/>
    </source>
</evidence>
<dbReference type="InterPro" id="IPR040982">
    <property type="entry name" value="DNA_pol3_finger"/>
</dbReference>
<dbReference type="CDD" id="cd06127">
    <property type="entry name" value="DEDDh"/>
    <property type="match status" value="1"/>
</dbReference>
<dbReference type="InterPro" id="IPR029460">
    <property type="entry name" value="DNAPol_HHH"/>
</dbReference>
<name>A0ABS5BIV8_9MOLU</name>
<evidence type="ECO:0000313" key="14">
    <source>
        <dbReference type="EMBL" id="MBP3059528.1"/>
    </source>
</evidence>
<dbReference type="Gene3D" id="1.10.150.700">
    <property type="entry name" value="PolC, middle finger domain"/>
    <property type="match status" value="2"/>
</dbReference>
<evidence type="ECO:0000256" key="3">
    <source>
        <dbReference type="ARBA" id="ARBA00022679"/>
    </source>
</evidence>
<dbReference type="Proteomes" id="UP001192346">
    <property type="component" value="Unassembled WGS sequence"/>
</dbReference>
<dbReference type="Gene3D" id="3.30.420.10">
    <property type="entry name" value="Ribonuclease H-like superfamily/Ribonuclease H"/>
    <property type="match status" value="1"/>
</dbReference>
<dbReference type="PANTHER" id="PTHR32294">
    <property type="entry name" value="DNA POLYMERASE III SUBUNIT ALPHA"/>
    <property type="match status" value="1"/>
</dbReference>
<reference evidence="14" key="1">
    <citation type="submission" date="2019-10" db="EMBL/GenBank/DDBJ databases">
        <title>Whole Genome Sequencing and Characterization of Texas Phoenix Palm Decline Phytoplasma Belongs to Lethal Yellowing (16SrIV) Group.</title>
        <authorList>
            <person name="Bao M."/>
        </authorList>
    </citation>
    <scope>NUCLEOTIDE SEQUENCE [LARGE SCALE GENOMIC DNA]</scope>
    <source>
        <strain evidence="14">ACPD</strain>
    </source>
</reference>
<dbReference type="Gene3D" id="3.30.1900.20">
    <property type="match status" value="2"/>
</dbReference>
<dbReference type="InterPro" id="IPR011708">
    <property type="entry name" value="DNA_pol3_alpha_NTPase_dom"/>
</dbReference>
<accession>A0ABS5BIV8</accession>
<keyword evidence="6 11" id="KW-0540">Nuclease</keyword>